<organism evidence="2 3">
    <name type="scientific">Eruca vesicaria subsp. sativa</name>
    <name type="common">Garden rocket</name>
    <name type="synonym">Eruca sativa</name>
    <dbReference type="NCBI Taxonomy" id="29727"/>
    <lineage>
        <taxon>Eukaryota</taxon>
        <taxon>Viridiplantae</taxon>
        <taxon>Streptophyta</taxon>
        <taxon>Embryophyta</taxon>
        <taxon>Tracheophyta</taxon>
        <taxon>Spermatophyta</taxon>
        <taxon>Magnoliopsida</taxon>
        <taxon>eudicotyledons</taxon>
        <taxon>Gunneridae</taxon>
        <taxon>Pentapetalae</taxon>
        <taxon>rosids</taxon>
        <taxon>malvids</taxon>
        <taxon>Brassicales</taxon>
        <taxon>Brassicaceae</taxon>
        <taxon>Brassiceae</taxon>
        <taxon>Eruca</taxon>
    </lineage>
</organism>
<feature type="compositionally biased region" description="Basic and acidic residues" evidence="1">
    <location>
        <begin position="136"/>
        <end position="154"/>
    </location>
</feature>
<reference evidence="2 3" key="1">
    <citation type="submission" date="2022-03" db="EMBL/GenBank/DDBJ databases">
        <authorList>
            <person name="Macdonald S."/>
            <person name="Ahmed S."/>
            <person name="Newling K."/>
        </authorList>
    </citation>
    <scope>NUCLEOTIDE SEQUENCE [LARGE SCALE GENOMIC DNA]</scope>
</reference>
<comment type="caution">
    <text evidence="2">The sequence shown here is derived from an EMBL/GenBank/DDBJ whole genome shotgun (WGS) entry which is preliminary data.</text>
</comment>
<evidence type="ECO:0000313" key="3">
    <source>
        <dbReference type="Proteomes" id="UP001642260"/>
    </source>
</evidence>
<proteinExistence type="predicted"/>
<sequence>MRNEDLKQKRKDDKRSEHWWEEPIEGFNLRQLIEFKCGLENFKKTMTAEAFKYFQATGHNFYFGSSSNAALGIFDYDGNTSSDLDLFNHRRMVGLNTFSCNHQNMVIPHPSTIPSGNNVIERFAPENNESHNQYRLKQEPSSECDHQPDHPPQF</sequence>
<dbReference type="AlphaFoldDB" id="A0ABC8LN80"/>
<accession>A0ABC8LN80</accession>
<dbReference type="Proteomes" id="UP001642260">
    <property type="component" value="Unassembled WGS sequence"/>
</dbReference>
<keyword evidence="3" id="KW-1185">Reference proteome</keyword>
<gene>
    <name evidence="2" type="ORF">ERUC_LOCUS37682</name>
</gene>
<evidence type="ECO:0000256" key="1">
    <source>
        <dbReference type="SAM" id="MobiDB-lite"/>
    </source>
</evidence>
<evidence type="ECO:0000313" key="2">
    <source>
        <dbReference type="EMBL" id="CAH8385199.1"/>
    </source>
</evidence>
<name>A0ABC8LN80_ERUVS</name>
<protein>
    <submittedName>
        <fullName evidence="2">Uncharacterized protein</fullName>
    </submittedName>
</protein>
<feature type="region of interest" description="Disordered" evidence="1">
    <location>
        <begin position="130"/>
        <end position="154"/>
    </location>
</feature>
<dbReference type="EMBL" id="CAKOAT010654043">
    <property type="protein sequence ID" value="CAH8385199.1"/>
    <property type="molecule type" value="Genomic_DNA"/>
</dbReference>